<dbReference type="AlphaFoldDB" id="A0A0E3S3Y8"/>
<dbReference type="Gene3D" id="2.120.10.30">
    <property type="entry name" value="TolB, C-terminal domain"/>
    <property type="match status" value="4"/>
</dbReference>
<dbReference type="STRING" id="1434111.MSLAZ_1680"/>
<evidence type="ECO:0000313" key="3">
    <source>
        <dbReference type="EMBL" id="AKB74941.1"/>
    </source>
</evidence>
<gene>
    <name evidence="3" type="ORF">MSLAZ_1680</name>
</gene>
<feature type="compositionally biased region" description="Low complexity" evidence="1">
    <location>
        <begin position="860"/>
        <end position="870"/>
    </location>
</feature>
<dbReference type="SMART" id="SM00089">
    <property type="entry name" value="PKD"/>
    <property type="match status" value="1"/>
</dbReference>
<organism evidence="3 4">
    <name type="scientific">Methanosarcina lacustris Z-7289</name>
    <dbReference type="NCBI Taxonomy" id="1434111"/>
    <lineage>
        <taxon>Archaea</taxon>
        <taxon>Methanobacteriati</taxon>
        <taxon>Methanobacteriota</taxon>
        <taxon>Stenosarchaea group</taxon>
        <taxon>Methanomicrobia</taxon>
        <taxon>Methanosarcinales</taxon>
        <taxon>Methanosarcinaceae</taxon>
        <taxon>Methanosarcina</taxon>
    </lineage>
</organism>
<dbReference type="InterPro" id="IPR035986">
    <property type="entry name" value="PKD_dom_sf"/>
</dbReference>
<dbReference type="KEGG" id="mls:MSLAZ_1680"/>
<dbReference type="PATRIC" id="fig|1434111.4.peg.2200"/>
<protein>
    <submittedName>
        <fullName evidence="3">Cell surface protein</fullName>
    </submittedName>
</protein>
<dbReference type="Proteomes" id="UP000033072">
    <property type="component" value="Chromosome"/>
</dbReference>
<dbReference type="PANTHER" id="PTHR36842">
    <property type="entry name" value="PROTEIN TOLB HOMOLOG"/>
    <property type="match status" value="1"/>
</dbReference>
<dbReference type="HOGENOM" id="CLU_009562_0_0_2"/>
<dbReference type="NCBIfam" id="TIGR04275">
    <property type="entry name" value="beta_prop_Msarc"/>
    <property type="match status" value="8"/>
</dbReference>
<feature type="compositionally biased region" description="Low complexity" evidence="1">
    <location>
        <begin position="815"/>
        <end position="828"/>
    </location>
</feature>
<dbReference type="Gene3D" id="2.60.40.10">
    <property type="entry name" value="Immunoglobulins"/>
    <property type="match status" value="1"/>
</dbReference>
<dbReference type="InterPro" id="IPR011042">
    <property type="entry name" value="6-blade_b-propeller_TolB-like"/>
</dbReference>
<dbReference type="CDD" id="cd00146">
    <property type="entry name" value="PKD"/>
    <property type="match status" value="1"/>
</dbReference>
<keyword evidence="4" id="KW-1185">Reference proteome</keyword>
<dbReference type="OrthoDB" id="146042at2157"/>
<dbReference type="InterPro" id="IPR022409">
    <property type="entry name" value="PKD/Chitinase_dom"/>
</dbReference>
<feature type="domain" description="PKD" evidence="2">
    <location>
        <begin position="394"/>
        <end position="446"/>
    </location>
</feature>
<dbReference type="Pfam" id="PF18911">
    <property type="entry name" value="PKD_4"/>
    <property type="match status" value="1"/>
</dbReference>
<dbReference type="SUPFAM" id="SSF49299">
    <property type="entry name" value="PKD domain"/>
    <property type="match status" value="1"/>
</dbReference>
<proteinExistence type="predicted"/>
<dbReference type="PROSITE" id="PS50093">
    <property type="entry name" value="PKD"/>
    <property type="match status" value="1"/>
</dbReference>
<dbReference type="InterPro" id="IPR027618">
    <property type="entry name" value="Beta_prop_Msarc"/>
</dbReference>
<evidence type="ECO:0000313" key="4">
    <source>
        <dbReference type="Proteomes" id="UP000033072"/>
    </source>
</evidence>
<feature type="region of interest" description="Disordered" evidence="1">
    <location>
        <begin position="798"/>
        <end position="880"/>
    </location>
</feature>
<dbReference type="PANTHER" id="PTHR36842:SF1">
    <property type="entry name" value="PROTEIN TOLB"/>
    <property type="match status" value="1"/>
</dbReference>
<feature type="compositionally biased region" description="Acidic residues" evidence="1">
    <location>
        <begin position="453"/>
        <end position="470"/>
    </location>
</feature>
<dbReference type="EMBL" id="CP009515">
    <property type="protein sequence ID" value="AKB74941.1"/>
    <property type="molecule type" value="Genomic_DNA"/>
</dbReference>
<reference evidence="3 4" key="1">
    <citation type="submission" date="2014-07" db="EMBL/GenBank/DDBJ databases">
        <title>Methanogenic archaea and the global carbon cycle.</title>
        <authorList>
            <person name="Henriksen J.R."/>
            <person name="Luke J."/>
            <person name="Reinhart S."/>
            <person name="Benedict M.N."/>
            <person name="Youngblut N.D."/>
            <person name="Metcalf M.E."/>
            <person name="Whitaker R.J."/>
            <person name="Metcalf W.W."/>
        </authorList>
    </citation>
    <scope>NUCLEOTIDE SEQUENCE [LARGE SCALE GENOMIC DNA]</scope>
    <source>
        <strain evidence="3 4">Z-7289</strain>
    </source>
</reference>
<dbReference type="InterPro" id="IPR000601">
    <property type="entry name" value="PKD_dom"/>
</dbReference>
<evidence type="ECO:0000259" key="2">
    <source>
        <dbReference type="PROSITE" id="PS50093"/>
    </source>
</evidence>
<accession>A0A0E3S3Y8</accession>
<dbReference type="InterPro" id="IPR013783">
    <property type="entry name" value="Ig-like_fold"/>
</dbReference>
<name>A0A0E3S3Y8_9EURY</name>
<evidence type="ECO:0000256" key="1">
    <source>
        <dbReference type="SAM" id="MobiDB-lite"/>
    </source>
</evidence>
<sequence length="973" mass="108591">MKINKRTAICFGIFLVLFMMTVGNAAAVQEEGIRTRIISNEAEQGNPDIDGDRIVWQDSRNGGSGYSWDPTGNWDIYMYDLSTSTETQITTNESCQTNPAIYGDKIVWQDSRNGGSGDYWDPTGNWDIYMYDISTSTETQITTNESCQTNPAIYGDKIVWQDDRNGNRDIYMYDLSTSTETRITTNESNQSEPVIYGDKIVWVDELRIDDPEIAVDPYFSINNFICVYDLSTSTETRLPSGLRIWNPSIYGDIIVWDQEDSIADNNMIVMYDLSTSTSNMIAIERTASPDIYKDRIVWTQNYGDFRNHVLMYNISTFTQTELTAEGVHESGSGSLPAIYGDRIVWVPPNNGINTSGIYMFTLASAEVPESPVADFATNVSEGSAPLSVQFSDLSKNAVSFNWDFGDGANSTEKNPVHTYSTAGIYTFNLTVTNENGTNSKLATINVAEKTVPDDNETDEGEGTGNETEEGTETRITTNGSCQMWPVIYEDRIVWMDFRNGDQYLNGDIYMYNISTSTETQITTNGSNQMWPDIYGDRIVWQDSRNGGSGYSWDRTENWDIYMYDLSTSTETRITTNESSQTHPVIYEDRIVWLDERNSGSAPDDGYGGFDVYMYNLSTKKETRITKSTIPLNPDMRSSVNIYDNKIVCYMGPYGISVYNLSTRQENVISDLQSDLQLYNLAISGNRIVGTNDWEGREGDVYMYDLSTATKTKITANGSAYGGPDISGNRIVWPDRRNSDDPFNRFVLYMYDTFTSTETQITSNASVAWSYPSIYGNRIVWEDVRNGNSDIYMFTLDSAEVPTPDGNETDEGNGTGNETQVPDNNSDNGAGNGTGNGTQVPDNNSDNGAGNETGNETQVPDNNSDNGTSNGTGNGTQVPDNCSAELMPLDNMQALKEYVECTYECHENTKIGLASLLDTSMCYCENGEDEKAVSMLNSFIHLAEKMKECKQVSTNEADYMIREAKKIIDQLEAN</sequence>
<feature type="region of interest" description="Disordered" evidence="1">
    <location>
        <begin position="450"/>
        <end position="473"/>
    </location>
</feature>
<dbReference type="SUPFAM" id="SSF69304">
    <property type="entry name" value="Tricorn protease N-terminal domain"/>
    <property type="match status" value="3"/>
</dbReference>
<dbReference type="FunFam" id="2.60.40.10:FF:000270">
    <property type="entry name" value="Cell surface protein"/>
    <property type="match status" value="1"/>
</dbReference>
<feature type="compositionally biased region" description="Polar residues" evidence="1">
    <location>
        <begin position="838"/>
        <end position="859"/>
    </location>
</feature>